<evidence type="ECO:0000313" key="3">
    <source>
        <dbReference type="Proteomes" id="UP001194468"/>
    </source>
</evidence>
<dbReference type="AlphaFoldDB" id="A0AAD4BCN6"/>
<evidence type="ECO:0000256" key="1">
    <source>
        <dbReference type="SAM" id="MobiDB-lite"/>
    </source>
</evidence>
<protein>
    <submittedName>
        <fullName evidence="2">Uncharacterized protein</fullName>
    </submittedName>
</protein>
<dbReference type="Proteomes" id="UP001194468">
    <property type="component" value="Unassembled WGS sequence"/>
</dbReference>
<comment type="caution">
    <text evidence="2">The sequence shown here is derived from an EMBL/GenBank/DDBJ whole genome shotgun (WGS) entry which is preliminary data.</text>
</comment>
<keyword evidence="3" id="KW-1185">Reference proteome</keyword>
<organism evidence="2 3">
    <name type="scientific">Boletus edulis BED1</name>
    <dbReference type="NCBI Taxonomy" id="1328754"/>
    <lineage>
        <taxon>Eukaryota</taxon>
        <taxon>Fungi</taxon>
        <taxon>Dikarya</taxon>
        <taxon>Basidiomycota</taxon>
        <taxon>Agaricomycotina</taxon>
        <taxon>Agaricomycetes</taxon>
        <taxon>Agaricomycetidae</taxon>
        <taxon>Boletales</taxon>
        <taxon>Boletineae</taxon>
        <taxon>Boletaceae</taxon>
        <taxon>Boletoideae</taxon>
        <taxon>Boletus</taxon>
    </lineage>
</organism>
<accession>A0AAD4BCN6</accession>
<gene>
    <name evidence="2" type="ORF">L210DRAFT_3574498</name>
</gene>
<reference evidence="2" key="1">
    <citation type="submission" date="2019-10" db="EMBL/GenBank/DDBJ databases">
        <authorList>
            <consortium name="DOE Joint Genome Institute"/>
            <person name="Kuo A."/>
            <person name="Miyauchi S."/>
            <person name="Kiss E."/>
            <person name="Drula E."/>
            <person name="Kohler A."/>
            <person name="Sanchez-Garcia M."/>
            <person name="Andreopoulos B."/>
            <person name="Barry K.W."/>
            <person name="Bonito G."/>
            <person name="Buee M."/>
            <person name="Carver A."/>
            <person name="Chen C."/>
            <person name="Cichocki N."/>
            <person name="Clum A."/>
            <person name="Culley D."/>
            <person name="Crous P.W."/>
            <person name="Fauchery L."/>
            <person name="Girlanda M."/>
            <person name="Hayes R."/>
            <person name="Keri Z."/>
            <person name="LaButti K."/>
            <person name="Lipzen A."/>
            <person name="Lombard V."/>
            <person name="Magnuson J."/>
            <person name="Maillard F."/>
            <person name="Morin E."/>
            <person name="Murat C."/>
            <person name="Nolan M."/>
            <person name="Ohm R."/>
            <person name="Pangilinan J."/>
            <person name="Pereira M."/>
            <person name="Perotto S."/>
            <person name="Peter M."/>
            <person name="Riley R."/>
            <person name="Sitrit Y."/>
            <person name="Stielow B."/>
            <person name="Szollosi G."/>
            <person name="Zifcakova L."/>
            <person name="Stursova M."/>
            <person name="Spatafora J.W."/>
            <person name="Tedersoo L."/>
            <person name="Vaario L.-M."/>
            <person name="Yamada A."/>
            <person name="Yan M."/>
            <person name="Wang P."/>
            <person name="Xu J."/>
            <person name="Bruns T."/>
            <person name="Baldrian P."/>
            <person name="Vilgalys R."/>
            <person name="Henrissat B."/>
            <person name="Grigoriev I.V."/>
            <person name="Hibbett D."/>
            <person name="Nagy L.G."/>
            <person name="Martin F.M."/>
        </authorList>
    </citation>
    <scope>NUCLEOTIDE SEQUENCE</scope>
    <source>
        <strain evidence="2">BED1</strain>
    </source>
</reference>
<feature type="compositionally biased region" description="Basic and acidic residues" evidence="1">
    <location>
        <begin position="22"/>
        <end position="49"/>
    </location>
</feature>
<feature type="region of interest" description="Disordered" evidence="1">
    <location>
        <begin position="1"/>
        <end position="65"/>
    </location>
</feature>
<proteinExistence type="predicted"/>
<reference evidence="2" key="2">
    <citation type="journal article" date="2020" name="Nat. Commun.">
        <title>Large-scale genome sequencing of mycorrhizal fungi provides insights into the early evolution of symbiotic traits.</title>
        <authorList>
            <person name="Miyauchi S."/>
            <person name="Kiss E."/>
            <person name="Kuo A."/>
            <person name="Drula E."/>
            <person name="Kohler A."/>
            <person name="Sanchez-Garcia M."/>
            <person name="Morin E."/>
            <person name="Andreopoulos B."/>
            <person name="Barry K.W."/>
            <person name="Bonito G."/>
            <person name="Buee M."/>
            <person name="Carver A."/>
            <person name="Chen C."/>
            <person name="Cichocki N."/>
            <person name="Clum A."/>
            <person name="Culley D."/>
            <person name="Crous P.W."/>
            <person name="Fauchery L."/>
            <person name="Girlanda M."/>
            <person name="Hayes R.D."/>
            <person name="Keri Z."/>
            <person name="LaButti K."/>
            <person name="Lipzen A."/>
            <person name="Lombard V."/>
            <person name="Magnuson J."/>
            <person name="Maillard F."/>
            <person name="Murat C."/>
            <person name="Nolan M."/>
            <person name="Ohm R.A."/>
            <person name="Pangilinan J."/>
            <person name="Pereira M.F."/>
            <person name="Perotto S."/>
            <person name="Peter M."/>
            <person name="Pfister S."/>
            <person name="Riley R."/>
            <person name="Sitrit Y."/>
            <person name="Stielow J.B."/>
            <person name="Szollosi G."/>
            <person name="Zifcakova L."/>
            <person name="Stursova M."/>
            <person name="Spatafora J.W."/>
            <person name="Tedersoo L."/>
            <person name="Vaario L.M."/>
            <person name="Yamada A."/>
            <person name="Yan M."/>
            <person name="Wang P."/>
            <person name="Xu J."/>
            <person name="Bruns T."/>
            <person name="Baldrian P."/>
            <person name="Vilgalys R."/>
            <person name="Dunand C."/>
            <person name="Henrissat B."/>
            <person name="Grigoriev I.V."/>
            <person name="Hibbett D."/>
            <person name="Nagy L.G."/>
            <person name="Martin F.M."/>
        </authorList>
    </citation>
    <scope>NUCLEOTIDE SEQUENCE</scope>
    <source>
        <strain evidence="2">BED1</strain>
    </source>
</reference>
<evidence type="ECO:0000313" key="2">
    <source>
        <dbReference type="EMBL" id="KAF8420568.1"/>
    </source>
</evidence>
<dbReference type="EMBL" id="WHUW01000155">
    <property type="protein sequence ID" value="KAF8420568.1"/>
    <property type="molecule type" value="Genomic_DNA"/>
</dbReference>
<name>A0AAD4BCN6_BOLED</name>
<sequence>MRVWRIGQRCGGTSGEGSMPEVGRDGKESSDREEGQKWEGVRRPEERSRGGKGKGTSSSKVRKAG</sequence>